<evidence type="ECO:0000313" key="3">
    <source>
        <dbReference type="Proteomes" id="UP000184112"/>
    </source>
</evidence>
<dbReference type="InterPro" id="IPR001387">
    <property type="entry name" value="Cro/C1-type_HTH"/>
</dbReference>
<sequence>MEAKILNSLIQKSGLSQRDFAAKFDLPEQRVSGWLNGVRNIKMSTLKKMAEELGFEIVLSFEVRKS</sequence>
<dbReference type="CDD" id="cd00093">
    <property type="entry name" value="HTH_XRE"/>
    <property type="match status" value="1"/>
</dbReference>
<evidence type="ECO:0000259" key="1">
    <source>
        <dbReference type="PROSITE" id="PS50943"/>
    </source>
</evidence>
<proteinExistence type="predicted"/>
<organism evidence="2 3">
    <name type="scientific">Flavobacterium johnsoniae</name>
    <name type="common">Cytophaga johnsonae</name>
    <dbReference type="NCBI Taxonomy" id="986"/>
    <lineage>
        <taxon>Bacteria</taxon>
        <taxon>Pseudomonadati</taxon>
        <taxon>Bacteroidota</taxon>
        <taxon>Flavobacteriia</taxon>
        <taxon>Flavobacteriales</taxon>
        <taxon>Flavobacteriaceae</taxon>
        <taxon>Flavobacterium</taxon>
    </lineage>
</organism>
<protein>
    <submittedName>
        <fullName evidence="2">Helix-turn-helix</fullName>
    </submittedName>
</protein>
<dbReference type="PROSITE" id="PS50943">
    <property type="entry name" value="HTH_CROC1"/>
    <property type="match status" value="1"/>
</dbReference>
<evidence type="ECO:0000313" key="2">
    <source>
        <dbReference type="EMBL" id="SHG27210.1"/>
    </source>
</evidence>
<accession>A0A1M5IH10</accession>
<reference evidence="2 3" key="1">
    <citation type="submission" date="2016-11" db="EMBL/GenBank/DDBJ databases">
        <authorList>
            <person name="Jaros S."/>
            <person name="Januszkiewicz K."/>
            <person name="Wedrychowicz H."/>
        </authorList>
    </citation>
    <scope>NUCLEOTIDE SEQUENCE [LARGE SCALE GENOMIC DNA]</scope>
    <source>
        <strain evidence="2 3">DSM 6792</strain>
    </source>
</reference>
<dbReference type="SMART" id="SM00530">
    <property type="entry name" value="HTH_XRE"/>
    <property type="match status" value="1"/>
</dbReference>
<name>A0A1M5IH10_FLAJO</name>
<dbReference type="GO" id="GO:0003677">
    <property type="term" value="F:DNA binding"/>
    <property type="evidence" value="ECO:0007669"/>
    <property type="project" value="InterPro"/>
</dbReference>
<dbReference type="RefSeq" id="WP_073408393.1">
    <property type="nucleotide sequence ID" value="NZ_FQWH01000002.1"/>
</dbReference>
<feature type="domain" description="HTH cro/C1-type" evidence="1">
    <location>
        <begin position="6"/>
        <end position="60"/>
    </location>
</feature>
<dbReference type="EMBL" id="FQWH01000002">
    <property type="protein sequence ID" value="SHG27210.1"/>
    <property type="molecule type" value="Genomic_DNA"/>
</dbReference>
<dbReference type="Proteomes" id="UP000184112">
    <property type="component" value="Unassembled WGS sequence"/>
</dbReference>
<dbReference type="AlphaFoldDB" id="A0A1M5IH10"/>
<gene>
    <name evidence="2" type="ORF">SAMN05444388_10284</name>
</gene>
<dbReference type="InterPro" id="IPR010982">
    <property type="entry name" value="Lambda_DNA-bd_dom_sf"/>
</dbReference>
<dbReference type="Pfam" id="PF01381">
    <property type="entry name" value="HTH_3"/>
    <property type="match status" value="1"/>
</dbReference>
<dbReference type="SUPFAM" id="SSF47413">
    <property type="entry name" value="lambda repressor-like DNA-binding domains"/>
    <property type="match status" value="1"/>
</dbReference>
<dbReference type="Gene3D" id="1.10.260.40">
    <property type="entry name" value="lambda repressor-like DNA-binding domains"/>
    <property type="match status" value="1"/>
</dbReference>